<feature type="compositionally biased region" description="Polar residues" evidence="1">
    <location>
        <begin position="1"/>
        <end position="21"/>
    </location>
</feature>
<dbReference type="EMBL" id="CAOQHR010000003">
    <property type="protein sequence ID" value="CAI6332275.1"/>
    <property type="molecule type" value="Genomic_DNA"/>
</dbReference>
<evidence type="ECO:0000313" key="2">
    <source>
        <dbReference type="EMBL" id="CAI6332275.1"/>
    </source>
</evidence>
<keyword evidence="3" id="KW-1185">Reference proteome</keyword>
<name>A0A9W4XP82_9PLEO</name>
<protein>
    <submittedName>
        <fullName evidence="2">Uncharacterized protein</fullName>
    </submittedName>
</protein>
<sequence>MNWTGGSLQRLRNTNKGTVQKQKAHFARARTRLQSGPRRSSPPVPPSYISNNIPVGKDTPDNSRFGRGHGGTLQHKHSKVSNSLANRSPEVAVHVPSLYGRSRNLHRKSRGNSRPVSETSHERKRKRGKDEQDSSSILLDQRQTLLSQHNWVGLTVSKPAQLRIEPSKEKEMIGKRRKIEDCTHTISNAPGFRRQRTKDDGKLLHMAASLPFEDVVIQFGSDAAKTQPSPAQSQPSSTRDSFATMLFDNDHWRPSGSLVDRRSARGVSQVSQNSIGVLVEHPLRRDETQENRAVSWNEIGSIPPASLDVGCEGEFRNSQTHKLIKHSTTASSQAGALHSHDITQLHEGSTQALRSMVDRTSVSLPSRREYQIGETSHAIAPANAALCEKGKNTQHSMGSIPLIESPQSSDYCLWKSLVPLDDRSSVGSEPDLSKLGEPGHDGIELHRKAPIIIEPESWSQKATQDEETYAGLTQLASTSLPSLTPYSDRRTGLCSEDLSGWGGGLVEEPYYQHEDVDKDEMLWRPYVFGSTDATPCGLNDANVEVAEKEMTAGRRVAACNAVSSLSCSPVRSILKGPKAAGCISDNAQHGAARAPSSTYSGSLLSAMTSPVVVIDGSIMGNRNRKGISRGERLAEHMDSSGQPRMIRSSIQNNVSCSTGASSTSNIGPNV</sequence>
<dbReference type="Proteomes" id="UP001152607">
    <property type="component" value="Unassembled WGS sequence"/>
</dbReference>
<feature type="region of interest" description="Disordered" evidence="1">
    <location>
        <begin position="1"/>
        <end position="137"/>
    </location>
</feature>
<evidence type="ECO:0000256" key="1">
    <source>
        <dbReference type="SAM" id="MobiDB-lite"/>
    </source>
</evidence>
<gene>
    <name evidence="2" type="ORF">PDIGIT_LOCUS5308</name>
</gene>
<organism evidence="2 3">
    <name type="scientific">Periconia digitata</name>
    <dbReference type="NCBI Taxonomy" id="1303443"/>
    <lineage>
        <taxon>Eukaryota</taxon>
        <taxon>Fungi</taxon>
        <taxon>Dikarya</taxon>
        <taxon>Ascomycota</taxon>
        <taxon>Pezizomycotina</taxon>
        <taxon>Dothideomycetes</taxon>
        <taxon>Pleosporomycetidae</taxon>
        <taxon>Pleosporales</taxon>
        <taxon>Massarineae</taxon>
        <taxon>Periconiaceae</taxon>
        <taxon>Periconia</taxon>
    </lineage>
</organism>
<dbReference type="OrthoDB" id="5426563at2759"/>
<proteinExistence type="predicted"/>
<comment type="caution">
    <text evidence="2">The sequence shown here is derived from an EMBL/GenBank/DDBJ whole genome shotgun (WGS) entry which is preliminary data.</text>
</comment>
<dbReference type="AlphaFoldDB" id="A0A9W4XP82"/>
<accession>A0A9W4XP82</accession>
<reference evidence="2" key="1">
    <citation type="submission" date="2023-01" db="EMBL/GenBank/DDBJ databases">
        <authorList>
            <person name="Van Ghelder C."/>
            <person name="Rancurel C."/>
        </authorList>
    </citation>
    <scope>NUCLEOTIDE SEQUENCE</scope>
    <source>
        <strain evidence="2">CNCM I-4278</strain>
    </source>
</reference>
<evidence type="ECO:0000313" key="3">
    <source>
        <dbReference type="Proteomes" id="UP001152607"/>
    </source>
</evidence>
<feature type="compositionally biased region" description="Basic residues" evidence="1">
    <location>
        <begin position="22"/>
        <end position="31"/>
    </location>
</feature>